<feature type="transmembrane region" description="Helical" evidence="8">
    <location>
        <begin position="273"/>
        <end position="299"/>
    </location>
</feature>
<dbReference type="STRING" id="1121400.SAMN02746065_11845"/>
<dbReference type="Pfam" id="PF01235">
    <property type="entry name" value="Na_Ala_symp"/>
    <property type="match status" value="1"/>
</dbReference>
<evidence type="ECO:0000256" key="4">
    <source>
        <dbReference type="ARBA" id="ARBA00022475"/>
    </source>
</evidence>
<reference evidence="10 11" key="1">
    <citation type="submission" date="2017-04" db="EMBL/GenBank/DDBJ databases">
        <authorList>
            <person name="Afonso C.L."/>
            <person name="Miller P.J."/>
            <person name="Scott M.A."/>
            <person name="Spackman E."/>
            <person name="Goraichik I."/>
            <person name="Dimitrov K.M."/>
            <person name="Suarez D.L."/>
            <person name="Swayne D.E."/>
        </authorList>
    </citation>
    <scope>NUCLEOTIDE SEQUENCE [LARGE SCALE GENOMIC DNA]</scope>
    <source>
        <strain evidence="10 11">DSM 3385</strain>
    </source>
</reference>
<dbReference type="InterPro" id="IPR001463">
    <property type="entry name" value="Na/Ala_symport"/>
</dbReference>
<keyword evidence="9" id="KW-0732">Signal</keyword>
<evidence type="ECO:0000256" key="9">
    <source>
        <dbReference type="SAM" id="SignalP"/>
    </source>
</evidence>
<keyword evidence="3 8" id="KW-0813">Transport</keyword>
<feature type="transmembrane region" description="Helical" evidence="8">
    <location>
        <begin position="195"/>
        <end position="215"/>
    </location>
</feature>
<feature type="transmembrane region" description="Helical" evidence="8">
    <location>
        <begin position="474"/>
        <end position="494"/>
    </location>
</feature>
<feature type="transmembrane region" description="Helical" evidence="8">
    <location>
        <begin position="240"/>
        <end position="261"/>
    </location>
</feature>
<evidence type="ECO:0000313" key="10">
    <source>
        <dbReference type="EMBL" id="SMC97770.1"/>
    </source>
</evidence>
<proteinExistence type="inferred from homology"/>
<dbReference type="RefSeq" id="WP_212637963.1">
    <property type="nucleotide sequence ID" value="NZ_FWXY01000018.1"/>
</dbReference>
<dbReference type="NCBIfam" id="TIGR00835">
    <property type="entry name" value="agcS"/>
    <property type="match status" value="1"/>
</dbReference>
<feature type="chain" id="PRO_5012506646" evidence="9">
    <location>
        <begin position="27"/>
        <end position="530"/>
    </location>
</feature>
<dbReference type="GO" id="GO:0005886">
    <property type="term" value="C:plasma membrane"/>
    <property type="evidence" value="ECO:0007669"/>
    <property type="project" value="UniProtKB-SubCell"/>
</dbReference>
<evidence type="ECO:0000313" key="11">
    <source>
        <dbReference type="Proteomes" id="UP000192418"/>
    </source>
</evidence>
<feature type="transmembrane region" description="Helical" evidence="8">
    <location>
        <begin position="305"/>
        <end position="325"/>
    </location>
</feature>
<feature type="transmembrane region" description="Helical" evidence="8">
    <location>
        <begin position="362"/>
        <end position="383"/>
    </location>
</feature>
<dbReference type="GO" id="GO:0005283">
    <property type="term" value="F:amino acid:sodium symporter activity"/>
    <property type="evidence" value="ECO:0007669"/>
    <property type="project" value="InterPro"/>
</dbReference>
<evidence type="ECO:0000256" key="1">
    <source>
        <dbReference type="ARBA" id="ARBA00004651"/>
    </source>
</evidence>
<sequence length="530" mass="55796">MKFKKHYLSLCTILLTLITLHSPAMAGGIDEAINNALTPISNALVAFVFFKVKVAGVGIPLVVAWLVAGSLFCTVYLQYINVRGFKHALRLIRGDYSDGHGQGEISHFSALCTAVSGTVGIGNIAGIPIAIAMGGPGAIFWMLVAGFLGMSTKFTECTLAVMFRKENSDGSVAGGPMYYLTKGFAKIGKPAMGKALGGFYAFGILFGCLGIGNMFQSNQAYSQFLVVTGGDASFFADKGWLFGLLFSLVVFGVIVGGIKSISNVASRLVPFMAGLYIVTAVVVICINFKFIPAAIAMIIDNAFNGQAIGGGMLGAIVIGFQRAVFSNEAGLGSAAIAHSAVQTKEPVTEGFVAILEPTLDTLIVLAITSLVITTTMVADPLFASNLLGNNLTGMAASSAAFTAHFAFAKYLLAAAGMLFALSTALAWSYYGLNGWSYLFGDHKTGKFIYNILFCVCFALGSSIQLGSLMDISDALVFLICVPNVFGLFLLAPLVKAELNIYWEKIKTGEISPTADGEPVFIKSTCSPAES</sequence>
<evidence type="ECO:0000256" key="5">
    <source>
        <dbReference type="ARBA" id="ARBA00022692"/>
    </source>
</evidence>
<dbReference type="PRINTS" id="PR00175">
    <property type="entry name" value="NAALASMPORT"/>
</dbReference>
<feature type="signal peptide" evidence="9">
    <location>
        <begin position="1"/>
        <end position="26"/>
    </location>
</feature>
<comment type="subcellular location">
    <subcellularLocation>
        <location evidence="1 8">Cell membrane</location>
        <topology evidence="1 8">Multi-pass membrane protein</topology>
    </subcellularLocation>
</comment>
<dbReference type="PANTHER" id="PTHR30330:SF3">
    <property type="entry name" value="TRANSCRIPTIONAL REGULATOR, LRP FAMILY"/>
    <property type="match status" value="1"/>
</dbReference>
<keyword evidence="8" id="KW-0769">Symport</keyword>
<feature type="transmembrane region" description="Helical" evidence="8">
    <location>
        <begin position="52"/>
        <end position="77"/>
    </location>
</feature>
<evidence type="ECO:0000256" key="6">
    <source>
        <dbReference type="ARBA" id="ARBA00022989"/>
    </source>
</evidence>
<evidence type="ECO:0000256" key="8">
    <source>
        <dbReference type="RuleBase" id="RU363064"/>
    </source>
</evidence>
<organism evidence="10 11">
    <name type="scientific">Desulfocicer vacuolatum DSM 3385</name>
    <dbReference type="NCBI Taxonomy" id="1121400"/>
    <lineage>
        <taxon>Bacteria</taxon>
        <taxon>Pseudomonadati</taxon>
        <taxon>Thermodesulfobacteriota</taxon>
        <taxon>Desulfobacteria</taxon>
        <taxon>Desulfobacterales</taxon>
        <taxon>Desulfobacteraceae</taxon>
        <taxon>Desulfocicer</taxon>
    </lineage>
</organism>
<keyword evidence="5 8" id="KW-0812">Transmembrane</keyword>
<dbReference type="Proteomes" id="UP000192418">
    <property type="component" value="Unassembled WGS sequence"/>
</dbReference>
<dbReference type="PANTHER" id="PTHR30330">
    <property type="entry name" value="AGSS FAMILY TRANSPORTER, SODIUM-ALANINE"/>
    <property type="match status" value="1"/>
</dbReference>
<evidence type="ECO:0000256" key="7">
    <source>
        <dbReference type="ARBA" id="ARBA00023136"/>
    </source>
</evidence>
<keyword evidence="7 8" id="KW-0472">Membrane</keyword>
<keyword evidence="6 8" id="KW-1133">Transmembrane helix</keyword>
<comment type="similarity">
    <text evidence="2 8">Belongs to the alanine or glycine:cation symporter (AGCS) (TC 2.A.25) family.</text>
</comment>
<accession>A0A1W2DJS1</accession>
<dbReference type="Gene3D" id="1.20.1740.10">
    <property type="entry name" value="Amino acid/polyamine transporter I"/>
    <property type="match status" value="1"/>
</dbReference>
<evidence type="ECO:0000256" key="3">
    <source>
        <dbReference type="ARBA" id="ARBA00022448"/>
    </source>
</evidence>
<dbReference type="EMBL" id="FWXY01000018">
    <property type="protein sequence ID" value="SMC97770.1"/>
    <property type="molecule type" value="Genomic_DNA"/>
</dbReference>
<dbReference type="AlphaFoldDB" id="A0A1W2DJS1"/>
<feature type="transmembrane region" description="Helical" evidence="8">
    <location>
        <begin position="447"/>
        <end position="468"/>
    </location>
</feature>
<gene>
    <name evidence="10" type="ORF">SAMN02746065_11845</name>
</gene>
<protein>
    <submittedName>
        <fullName evidence="10">Alanine or glycine:cation symporter, AGCS family</fullName>
    </submittedName>
</protein>
<name>A0A1W2DJS1_9BACT</name>
<keyword evidence="11" id="KW-1185">Reference proteome</keyword>
<evidence type="ECO:0000256" key="2">
    <source>
        <dbReference type="ARBA" id="ARBA00009261"/>
    </source>
</evidence>
<keyword evidence="4 8" id="KW-1003">Cell membrane</keyword>